<dbReference type="EMBL" id="JAKUCV010006487">
    <property type="protein sequence ID" value="KAJ4827092.1"/>
    <property type="molecule type" value="Genomic_DNA"/>
</dbReference>
<gene>
    <name evidence="3" type="ORF">Tsubulata_049106</name>
</gene>
<dbReference type="Proteomes" id="UP001141552">
    <property type="component" value="Unassembled WGS sequence"/>
</dbReference>
<evidence type="ECO:0000313" key="4">
    <source>
        <dbReference type="Proteomes" id="UP001141552"/>
    </source>
</evidence>
<sequence length="332" mass="37344">MSKGMVDLEDFLWGFSIISLALYFLQRLRKAISMASLTLNSPLSPPFSPPLSWANQFFLEKGKRSSSSFVTRDAETKVAPNDHIGPSLQEGSGSPASRPERNIIREDERKGLLYGKLHCHDSYQKGLHEKYADDGNSDDHETLIAKGYSLDPLPAPKVEGDHNYKGFANKLKKRPERLVLPEYSPSFGFGEKNRKMENEEFEAQGRDFFLASKKGRREIMEDGYGVMVDILGDAKQAFFAVIDGHGGRAAADFVAENLGKNIVKALENVGKEDDDDGDELKQAIRGGYLVTDKEFLSQVSFLIQVIGKKWYIWVYIHIPKKRIDLVISNFEC</sequence>
<reference evidence="3" key="2">
    <citation type="journal article" date="2023" name="Plants (Basel)">
        <title>Annotation of the Turnera subulata (Passifloraceae) Draft Genome Reveals the S-Locus Evolved after the Divergence of Turneroideae from Passifloroideae in a Stepwise Manner.</title>
        <authorList>
            <person name="Henning P.M."/>
            <person name="Roalson E.H."/>
            <person name="Mir W."/>
            <person name="McCubbin A.G."/>
            <person name="Shore J.S."/>
        </authorList>
    </citation>
    <scope>NUCLEOTIDE SEQUENCE</scope>
    <source>
        <strain evidence="3">F60SS</strain>
    </source>
</reference>
<evidence type="ECO:0000256" key="1">
    <source>
        <dbReference type="SAM" id="MobiDB-lite"/>
    </source>
</evidence>
<accession>A0A9Q0FB08</accession>
<dbReference type="PROSITE" id="PS51746">
    <property type="entry name" value="PPM_2"/>
    <property type="match status" value="1"/>
</dbReference>
<feature type="domain" description="PPM-type phosphatase" evidence="2">
    <location>
        <begin position="207"/>
        <end position="332"/>
    </location>
</feature>
<dbReference type="Gene3D" id="3.60.40.10">
    <property type="entry name" value="PPM-type phosphatase domain"/>
    <property type="match status" value="1"/>
</dbReference>
<dbReference type="OrthoDB" id="10264738at2759"/>
<dbReference type="InterPro" id="IPR001932">
    <property type="entry name" value="PPM-type_phosphatase-like_dom"/>
</dbReference>
<organism evidence="3 4">
    <name type="scientific">Turnera subulata</name>
    <dbReference type="NCBI Taxonomy" id="218843"/>
    <lineage>
        <taxon>Eukaryota</taxon>
        <taxon>Viridiplantae</taxon>
        <taxon>Streptophyta</taxon>
        <taxon>Embryophyta</taxon>
        <taxon>Tracheophyta</taxon>
        <taxon>Spermatophyta</taxon>
        <taxon>Magnoliopsida</taxon>
        <taxon>eudicotyledons</taxon>
        <taxon>Gunneridae</taxon>
        <taxon>Pentapetalae</taxon>
        <taxon>rosids</taxon>
        <taxon>fabids</taxon>
        <taxon>Malpighiales</taxon>
        <taxon>Passifloraceae</taxon>
        <taxon>Turnera</taxon>
    </lineage>
</organism>
<comment type="caution">
    <text evidence="3">The sequence shown here is derived from an EMBL/GenBank/DDBJ whole genome shotgun (WGS) entry which is preliminary data.</text>
</comment>
<protein>
    <recommendedName>
        <fullName evidence="2">PPM-type phosphatase domain-containing protein</fullName>
    </recommendedName>
</protein>
<keyword evidence="4" id="KW-1185">Reference proteome</keyword>
<evidence type="ECO:0000259" key="2">
    <source>
        <dbReference type="PROSITE" id="PS51746"/>
    </source>
</evidence>
<reference evidence="3" key="1">
    <citation type="submission" date="2022-02" db="EMBL/GenBank/DDBJ databases">
        <authorList>
            <person name="Henning P.M."/>
            <person name="McCubbin A.G."/>
            <person name="Shore J.S."/>
        </authorList>
    </citation>
    <scope>NUCLEOTIDE SEQUENCE</scope>
    <source>
        <strain evidence="3">F60SS</strain>
        <tissue evidence="3">Leaves</tissue>
    </source>
</reference>
<dbReference type="InterPro" id="IPR036457">
    <property type="entry name" value="PPM-type-like_dom_sf"/>
</dbReference>
<dbReference type="SUPFAM" id="SSF81606">
    <property type="entry name" value="PP2C-like"/>
    <property type="match status" value="1"/>
</dbReference>
<proteinExistence type="predicted"/>
<feature type="region of interest" description="Disordered" evidence="1">
    <location>
        <begin position="69"/>
        <end position="99"/>
    </location>
</feature>
<dbReference type="AlphaFoldDB" id="A0A9Q0FB08"/>
<evidence type="ECO:0000313" key="3">
    <source>
        <dbReference type="EMBL" id="KAJ4827092.1"/>
    </source>
</evidence>
<name>A0A9Q0FB08_9ROSI</name>